<keyword evidence="2" id="KW-0472">Membrane</keyword>
<feature type="transmembrane region" description="Helical" evidence="2">
    <location>
        <begin position="6"/>
        <end position="26"/>
    </location>
</feature>
<evidence type="ECO:0000256" key="2">
    <source>
        <dbReference type="SAM" id="Phobius"/>
    </source>
</evidence>
<feature type="transmembrane region" description="Helical" evidence="2">
    <location>
        <begin position="72"/>
        <end position="89"/>
    </location>
</feature>
<dbReference type="AlphaFoldDB" id="A0A8I0EYE1"/>
<sequence>MNDIDIYTWGCVLLMLGTLLQGWDRLIDVWRGLRWGAKSGLSNRDFGVAVTWVAVSAGATLVALDAAGLDTWPGIVAGVIIALLATFLIRQVFRSEADPQSVAQPTTEQNRTGTTA</sequence>
<dbReference type="Proteomes" id="UP000620591">
    <property type="component" value="Unassembled WGS sequence"/>
</dbReference>
<proteinExistence type="predicted"/>
<evidence type="ECO:0000313" key="4">
    <source>
        <dbReference type="Proteomes" id="UP000620591"/>
    </source>
</evidence>
<gene>
    <name evidence="3" type="ORF">IBG24_15030</name>
</gene>
<keyword evidence="2" id="KW-1133">Transmembrane helix</keyword>
<accession>A0A8I0EYE1</accession>
<feature type="compositionally biased region" description="Polar residues" evidence="1">
    <location>
        <begin position="101"/>
        <end position="116"/>
    </location>
</feature>
<keyword evidence="2" id="KW-0812">Transmembrane</keyword>
<dbReference type="RefSeq" id="WP_187770079.1">
    <property type="nucleotide sequence ID" value="NZ_JACTVM010000005.1"/>
</dbReference>
<organism evidence="3 4">
    <name type="scientific">Aeromicrobium senzhongii</name>
    <dbReference type="NCBI Taxonomy" id="2663859"/>
    <lineage>
        <taxon>Bacteria</taxon>
        <taxon>Bacillati</taxon>
        <taxon>Actinomycetota</taxon>
        <taxon>Actinomycetes</taxon>
        <taxon>Propionibacteriales</taxon>
        <taxon>Nocardioidaceae</taxon>
        <taxon>Aeromicrobium</taxon>
    </lineage>
</organism>
<dbReference type="EMBL" id="JACTVM010000005">
    <property type="protein sequence ID" value="MBC9227630.1"/>
    <property type="molecule type" value="Genomic_DNA"/>
</dbReference>
<protein>
    <submittedName>
        <fullName evidence="3">Uncharacterized protein</fullName>
    </submittedName>
</protein>
<comment type="caution">
    <text evidence="3">The sequence shown here is derived from an EMBL/GenBank/DDBJ whole genome shotgun (WGS) entry which is preliminary data.</text>
</comment>
<evidence type="ECO:0000256" key="1">
    <source>
        <dbReference type="SAM" id="MobiDB-lite"/>
    </source>
</evidence>
<evidence type="ECO:0000313" key="3">
    <source>
        <dbReference type="EMBL" id="MBC9227630.1"/>
    </source>
</evidence>
<feature type="region of interest" description="Disordered" evidence="1">
    <location>
        <begin position="97"/>
        <end position="116"/>
    </location>
</feature>
<feature type="transmembrane region" description="Helical" evidence="2">
    <location>
        <begin position="46"/>
        <end position="66"/>
    </location>
</feature>
<reference evidence="4" key="1">
    <citation type="submission" date="2022-11" db="EMBL/GenBank/DDBJ databases">
        <title>Novel species in genus Aeromicrobium.</title>
        <authorList>
            <person name="Zhang G."/>
        </authorList>
    </citation>
    <scope>NUCLEOTIDE SEQUENCE [LARGE SCALE GENOMIC DNA]</scope>
    <source>
        <strain evidence="4">zg-636</strain>
    </source>
</reference>
<name>A0A8I0EYE1_9ACTN</name>